<dbReference type="EMBL" id="RJJE01000001">
    <property type="protein sequence ID" value="RNI33226.1"/>
    <property type="molecule type" value="Genomic_DNA"/>
</dbReference>
<dbReference type="GO" id="GO:0019150">
    <property type="term" value="F:D-ribulokinase activity"/>
    <property type="evidence" value="ECO:0007669"/>
    <property type="project" value="TreeGrafter"/>
</dbReference>
<dbReference type="PANTHER" id="PTHR43435:SF4">
    <property type="entry name" value="FGGY CARBOHYDRATE KINASE DOMAIN-CONTAINING PROTEIN"/>
    <property type="match status" value="1"/>
</dbReference>
<dbReference type="OrthoDB" id="9805576at2"/>
<evidence type="ECO:0000256" key="5">
    <source>
        <dbReference type="ARBA" id="ARBA00022935"/>
    </source>
</evidence>
<gene>
    <name evidence="12" type="ORF">EFA69_02080</name>
</gene>
<dbReference type="InterPro" id="IPR018485">
    <property type="entry name" value="FGGY_C"/>
</dbReference>
<keyword evidence="6 8" id="KW-0119">Carbohydrate metabolism</keyword>
<dbReference type="Gene3D" id="3.30.420.40">
    <property type="match status" value="1"/>
</dbReference>
<comment type="pathway">
    <text evidence="8">Carbohydrate degradation; L-arabinose degradation via L-ribulose; D-xylulose 5-phosphate from L-arabinose (bacterial route): step 2/3.</text>
</comment>
<comment type="caution">
    <text evidence="12">The sequence shown here is derived from an EMBL/GenBank/DDBJ whole genome shotgun (WGS) entry which is preliminary data.</text>
</comment>
<evidence type="ECO:0000256" key="4">
    <source>
        <dbReference type="ARBA" id="ARBA00022840"/>
    </source>
</evidence>
<dbReference type="Pfam" id="PF00370">
    <property type="entry name" value="FGGY_N"/>
    <property type="match status" value="1"/>
</dbReference>
<dbReference type="NCBIfam" id="NF003154">
    <property type="entry name" value="PRK04123.1"/>
    <property type="match status" value="1"/>
</dbReference>
<evidence type="ECO:0000259" key="10">
    <source>
        <dbReference type="Pfam" id="PF00370"/>
    </source>
</evidence>
<evidence type="ECO:0000256" key="7">
    <source>
        <dbReference type="NCBIfam" id="TIGR01234"/>
    </source>
</evidence>
<dbReference type="GO" id="GO:0008741">
    <property type="term" value="F:ribulokinase activity"/>
    <property type="evidence" value="ECO:0007669"/>
    <property type="project" value="UniProtKB-UniRule"/>
</dbReference>
<keyword evidence="5 8" id="KW-0054">Arabinose catabolism</keyword>
<dbReference type="InterPro" id="IPR018484">
    <property type="entry name" value="FGGY_N"/>
</dbReference>
<evidence type="ECO:0000256" key="9">
    <source>
        <dbReference type="SAM" id="MobiDB-lite"/>
    </source>
</evidence>
<dbReference type="GO" id="GO:0005524">
    <property type="term" value="F:ATP binding"/>
    <property type="evidence" value="ECO:0007669"/>
    <property type="project" value="UniProtKB-UniRule"/>
</dbReference>
<feature type="domain" description="Carbohydrate kinase FGGY C-terminal" evidence="11">
    <location>
        <begin position="292"/>
        <end position="507"/>
    </location>
</feature>
<keyword evidence="3 8" id="KW-0418">Kinase</keyword>
<evidence type="ECO:0000256" key="1">
    <source>
        <dbReference type="ARBA" id="ARBA00022679"/>
    </source>
</evidence>
<protein>
    <recommendedName>
        <fullName evidence="7 8">Ribulokinase</fullName>
        <ecNumber evidence="7 8">2.7.1.16</ecNumber>
    </recommendedName>
</protein>
<dbReference type="GO" id="GO:0019569">
    <property type="term" value="P:L-arabinose catabolic process to D-xylulose 5-phosphate"/>
    <property type="evidence" value="ECO:0007669"/>
    <property type="project" value="UniProtKB-UniPathway"/>
</dbReference>
<accession>A0A3M9N672</accession>
<feature type="region of interest" description="Disordered" evidence="9">
    <location>
        <begin position="557"/>
        <end position="600"/>
    </location>
</feature>
<dbReference type="PANTHER" id="PTHR43435">
    <property type="entry name" value="RIBULOKINASE"/>
    <property type="match status" value="1"/>
</dbReference>
<dbReference type="Pfam" id="PF02782">
    <property type="entry name" value="FGGY_C"/>
    <property type="match status" value="1"/>
</dbReference>
<dbReference type="Proteomes" id="UP000271010">
    <property type="component" value="Unassembled WGS sequence"/>
</dbReference>
<dbReference type="Gene3D" id="1.20.58.2240">
    <property type="match status" value="1"/>
</dbReference>
<evidence type="ECO:0000259" key="11">
    <source>
        <dbReference type="Pfam" id="PF02782"/>
    </source>
</evidence>
<feature type="domain" description="Carbohydrate kinase FGGY N-terminal" evidence="10">
    <location>
        <begin position="6"/>
        <end position="282"/>
    </location>
</feature>
<keyword evidence="13" id="KW-1185">Reference proteome</keyword>
<keyword evidence="1 8" id="KW-0808">Transferase</keyword>
<evidence type="ECO:0000313" key="13">
    <source>
        <dbReference type="Proteomes" id="UP000271010"/>
    </source>
</evidence>
<name>A0A3M9N672_9BACT</name>
<dbReference type="NCBIfam" id="TIGR01234">
    <property type="entry name" value="L-ribulokinase"/>
    <property type="match status" value="1"/>
</dbReference>
<evidence type="ECO:0000256" key="3">
    <source>
        <dbReference type="ARBA" id="ARBA00022777"/>
    </source>
</evidence>
<reference evidence="12 13" key="1">
    <citation type="submission" date="2018-11" db="EMBL/GenBank/DDBJ databases">
        <title>Rufibacter latericius sp. nov., isolated from water in Baiyang Lake.</title>
        <authorList>
            <person name="Yang Y."/>
        </authorList>
    </citation>
    <scope>NUCLEOTIDE SEQUENCE [LARGE SCALE GENOMIC DNA]</scope>
    <source>
        <strain evidence="12 13">MCC P1</strain>
    </source>
</reference>
<comment type="catalytic activity">
    <reaction evidence="8">
        <text>L-ribulose + ATP = L-ribulose 5-phosphate + ADP + H(+)</text>
        <dbReference type="Rhea" id="RHEA:22072"/>
        <dbReference type="ChEBI" id="CHEBI:15378"/>
        <dbReference type="ChEBI" id="CHEBI:16880"/>
        <dbReference type="ChEBI" id="CHEBI:30616"/>
        <dbReference type="ChEBI" id="CHEBI:58226"/>
        <dbReference type="ChEBI" id="CHEBI:456216"/>
        <dbReference type="EC" id="2.7.1.16"/>
    </reaction>
</comment>
<dbReference type="InterPro" id="IPR043129">
    <property type="entry name" value="ATPase_NBD"/>
</dbReference>
<dbReference type="CDD" id="cd07781">
    <property type="entry name" value="ASKHA_NBD_FGGY_L-RBK"/>
    <property type="match status" value="1"/>
</dbReference>
<evidence type="ECO:0000256" key="8">
    <source>
        <dbReference type="RuleBase" id="RU003455"/>
    </source>
</evidence>
<dbReference type="AlphaFoldDB" id="A0A3M9N672"/>
<dbReference type="UniPathway" id="UPA00145">
    <property type="reaction ID" value="UER00566"/>
</dbReference>
<dbReference type="SUPFAM" id="SSF53067">
    <property type="entry name" value="Actin-like ATPase domain"/>
    <property type="match status" value="2"/>
</dbReference>
<feature type="compositionally biased region" description="Polar residues" evidence="9">
    <location>
        <begin position="591"/>
        <end position="600"/>
    </location>
</feature>
<keyword evidence="2" id="KW-0547">Nucleotide-binding</keyword>
<proteinExistence type="inferred from homology"/>
<dbReference type="RefSeq" id="WP_123131413.1">
    <property type="nucleotide sequence ID" value="NZ_RJJE01000001.1"/>
</dbReference>
<dbReference type="EC" id="2.7.1.16" evidence="7 8"/>
<sequence length="600" mass="64994">MAQDIYVIGVDYGSDSVRSVLVNALSGEEVASSVFNYPRWSKGLYSDASANRFRQHPLDYIEGLEHTIKDCLQKAGAEVAANVKGISVDTTGSTPVAVDKTGTPLALLPGFEENPNAMFVLWKDHTGVQEAAEINAHATKFEPNYLKYVGGIYSSEWFWAKLLHVLREDEKVREATYSWVEHCDWVPFLLTGGSDVGQMKRGICSAGHKSLYAEEFGGLPANEFFATLDPLLDGFTSRLFTQTYTSDQAAGTLSPEWAERLGLSTEVVVGVGAFDAHMGAVGGQIEPYHLSKVMGTSTCDMLVAPLHEVQDTLVNGICGQVPGSVIPGMMGMEAGQSAFGDTYAWFKRLLLWPLQNLLAGSKVIDAATAEALVNEVSDKIIPELSQAADQIPLSEHNEFAIDWFNGRRTPDANQVLKGAISGLGLGSDAPRMFRALVEATCFGAKKIVDRFNEQGVPVKGLIGLGGVARKSPFIMQMMADVMNMPIRIHKSEQTCAIGAAMFAATAAGIYKKVEDAMAAMGQGFDLEYFPNPEKTELYAKRYRQYTELGGFLEEHSQSAKSAAVSDLPETGSKAQAGETEVDTQRQEELENTSASTTTIS</sequence>
<comment type="similarity">
    <text evidence="8">Belongs to the ribulokinase family.</text>
</comment>
<dbReference type="GO" id="GO:0005737">
    <property type="term" value="C:cytoplasm"/>
    <property type="evidence" value="ECO:0007669"/>
    <property type="project" value="TreeGrafter"/>
</dbReference>
<dbReference type="InterPro" id="IPR005929">
    <property type="entry name" value="Ribulokinase"/>
</dbReference>
<evidence type="ECO:0000256" key="6">
    <source>
        <dbReference type="ARBA" id="ARBA00023277"/>
    </source>
</evidence>
<keyword evidence="4" id="KW-0067">ATP-binding</keyword>
<evidence type="ECO:0000313" key="12">
    <source>
        <dbReference type="EMBL" id="RNI33226.1"/>
    </source>
</evidence>
<organism evidence="12 13">
    <name type="scientific">Rufibacter immobilis</name>
    <dbReference type="NCBI Taxonomy" id="1348778"/>
    <lineage>
        <taxon>Bacteria</taxon>
        <taxon>Pseudomonadati</taxon>
        <taxon>Bacteroidota</taxon>
        <taxon>Cytophagia</taxon>
        <taxon>Cytophagales</taxon>
        <taxon>Hymenobacteraceae</taxon>
        <taxon>Rufibacter</taxon>
    </lineage>
</organism>
<evidence type="ECO:0000256" key="2">
    <source>
        <dbReference type="ARBA" id="ARBA00022741"/>
    </source>
</evidence>